<evidence type="ECO:0000313" key="3">
    <source>
        <dbReference type="Proteomes" id="UP000319979"/>
    </source>
</evidence>
<proteinExistence type="predicted"/>
<feature type="transmembrane region" description="Helical" evidence="1">
    <location>
        <begin position="74"/>
        <end position="92"/>
    </location>
</feature>
<evidence type="ECO:0000313" key="2">
    <source>
        <dbReference type="EMBL" id="TQP07538.1"/>
    </source>
</evidence>
<gene>
    <name evidence="2" type="ORF">FLM02_19925</name>
</gene>
<comment type="caution">
    <text evidence="2">The sequence shown here is derived from an EMBL/GenBank/DDBJ whole genome shotgun (WGS) entry which is preliminary data.</text>
</comment>
<reference evidence="2 3" key="1">
    <citation type="submission" date="2019-07" db="EMBL/GenBank/DDBJ databases">
        <title>Phenotypic and genotypic antimicrobial resistance traits of Vibrio cholerae non-O1/non-O139 isolated from a large Austrian lake frequently associated with cases of infection.</title>
        <authorList>
            <person name="Lepuschitz S."/>
            <person name="Baron S."/>
            <person name="Larvor E."/>
            <person name="Granier S."/>
            <person name="Pretzer C."/>
            <person name="Mach R.L."/>
            <person name="Farnleitner A.H."/>
            <person name="Ruppitsch W."/>
            <person name="Pleininger S."/>
            <person name="Indra A."/>
            <person name="Kirschner A.K.T."/>
        </authorList>
    </citation>
    <scope>NUCLEOTIDE SEQUENCE [LARGE SCALE GENOMIC DNA]</scope>
    <source>
        <strain evidence="2 3">A12JL36W90</strain>
    </source>
</reference>
<evidence type="ECO:0000256" key="1">
    <source>
        <dbReference type="SAM" id="Phobius"/>
    </source>
</evidence>
<name>A0A544BMG2_VIBCL</name>
<accession>A0A544BMG2</accession>
<sequence>MEISVIAAIAIPVTCVMYKLKYDYRDYYNKKLSIVMLAFIILGIATCLAFLAGADYLSPPKDLSKYPFYTTVQNIATSLTISLGSWSIILFLPTNKSRDNAQ</sequence>
<dbReference type="EMBL" id="VIOS01000201">
    <property type="protein sequence ID" value="TQP07538.1"/>
    <property type="molecule type" value="Genomic_DNA"/>
</dbReference>
<keyword evidence="1" id="KW-0472">Membrane</keyword>
<feature type="transmembrane region" description="Helical" evidence="1">
    <location>
        <begin position="34"/>
        <end position="54"/>
    </location>
</feature>
<organism evidence="2 3">
    <name type="scientific">Vibrio cholerae</name>
    <dbReference type="NCBI Taxonomy" id="666"/>
    <lineage>
        <taxon>Bacteria</taxon>
        <taxon>Pseudomonadati</taxon>
        <taxon>Pseudomonadota</taxon>
        <taxon>Gammaproteobacteria</taxon>
        <taxon>Vibrionales</taxon>
        <taxon>Vibrionaceae</taxon>
        <taxon>Vibrio</taxon>
    </lineage>
</organism>
<keyword evidence="1" id="KW-1133">Transmembrane helix</keyword>
<dbReference type="Proteomes" id="UP000319979">
    <property type="component" value="Unassembled WGS sequence"/>
</dbReference>
<dbReference type="RefSeq" id="WP_142735900.1">
    <property type="nucleotide sequence ID" value="NZ_VIOS01000201.1"/>
</dbReference>
<dbReference type="AlphaFoldDB" id="A0A544BMG2"/>
<keyword evidence="1" id="KW-0812">Transmembrane</keyword>
<protein>
    <submittedName>
        <fullName evidence="2">Uncharacterized protein</fullName>
    </submittedName>
</protein>